<name>A0A2P5XHX4_GOSBA</name>
<accession>A0A2P5XHX4</accession>
<gene>
    <name evidence="1" type="ORF">GOBAR_AA17718</name>
</gene>
<organism evidence="1 2">
    <name type="scientific">Gossypium barbadense</name>
    <name type="common">Sea Island cotton</name>
    <name type="synonym">Hibiscus barbadensis</name>
    <dbReference type="NCBI Taxonomy" id="3634"/>
    <lineage>
        <taxon>Eukaryota</taxon>
        <taxon>Viridiplantae</taxon>
        <taxon>Streptophyta</taxon>
        <taxon>Embryophyta</taxon>
        <taxon>Tracheophyta</taxon>
        <taxon>Spermatophyta</taxon>
        <taxon>Magnoliopsida</taxon>
        <taxon>eudicotyledons</taxon>
        <taxon>Gunneridae</taxon>
        <taxon>Pentapetalae</taxon>
        <taxon>rosids</taxon>
        <taxon>malvids</taxon>
        <taxon>Malvales</taxon>
        <taxon>Malvaceae</taxon>
        <taxon>Malvoideae</taxon>
        <taxon>Gossypium</taxon>
    </lineage>
</organism>
<reference evidence="1 2" key="1">
    <citation type="submission" date="2015-01" db="EMBL/GenBank/DDBJ databases">
        <title>Genome of allotetraploid Gossypium barbadense reveals genomic plasticity and fiber elongation in cotton evolution.</title>
        <authorList>
            <person name="Chen X."/>
            <person name="Liu X."/>
            <person name="Zhao B."/>
            <person name="Zheng H."/>
            <person name="Hu Y."/>
            <person name="Lu G."/>
            <person name="Yang C."/>
            <person name="Chen J."/>
            <person name="Shan C."/>
            <person name="Zhang L."/>
            <person name="Zhou Y."/>
            <person name="Wang L."/>
            <person name="Guo W."/>
            <person name="Bai Y."/>
            <person name="Ruan J."/>
            <person name="Shangguan X."/>
            <person name="Mao Y."/>
            <person name="Jiang J."/>
            <person name="Zhu Y."/>
            <person name="Lei J."/>
            <person name="Kang H."/>
            <person name="Chen S."/>
            <person name="He X."/>
            <person name="Wang R."/>
            <person name="Wang Y."/>
            <person name="Chen J."/>
            <person name="Wang L."/>
            <person name="Yu S."/>
            <person name="Wang B."/>
            <person name="Wei J."/>
            <person name="Song S."/>
            <person name="Lu X."/>
            <person name="Gao Z."/>
            <person name="Gu W."/>
            <person name="Deng X."/>
            <person name="Ma D."/>
            <person name="Wang S."/>
            <person name="Liang W."/>
            <person name="Fang L."/>
            <person name="Cai C."/>
            <person name="Zhu X."/>
            <person name="Zhou B."/>
            <person name="Zhang Y."/>
            <person name="Chen Z."/>
            <person name="Xu S."/>
            <person name="Zhu R."/>
            <person name="Wang S."/>
            <person name="Zhang T."/>
            <person name="Zhao G."/>
        </authorList>
    </citation>
    <scope>NUCLEOTIDE SEQUENCE [LARGE SCALE GENOMIC DNA]</scope>
    <source>
        <strain evidence="2">cv. Xinhai21</strain>
        <tissue evidence="1">Leaf</tissue>
    </source>
</reference>
<evidence type="ECO:0000313" key="1">
    <source>
        <dbReference type="EMBL" id="PPS02945.1"/>
    </source>
</evidence>
<dbReference type="EMBL" id="KZ664831">
    <property type="protein sequence ID" value="PPS02945.1"/>
    <property type="molecule type" value="Genomic_DNA"/>
</dbReference>
<evidence type="ECO:0000313" key="2">
    <source>
        <dbReference type="Proteomes" id="UP000239757"/>
    </source>
</evidence>
<dbReference type="Proteomes" id="UP000239757">
    <property type="component" value="Unassembled WGS sequence"/>
</dbReference>
<dbReference type="AlphaFoldDB" id="A0A2P5XHX4"/>
<sequence>MACLQAAKLGLDLGILTAEIEGMSYPWYGNCKITESKDIENTKSTCVGYQSCVFRHMPRQANGSAPMHGGFQEKRKKTNWICRLPKMSGWCPNGGASFPGLSESKRDLAAAEYHADGGGIRYELQRLDGPFFLN</sequence>
<protein>
    <submittedName>
        <fullName evidence="1">Uncharacterized protein</fullName>
    </submittedName>
</protein>
<proteinExistence type="predicted"/>